<name>A0A2G8KLN6_STIJA</name>
<dbReference type="STRING" id="307972.A0A2G8KLN6"/>
<gene>
    <name evidence="2" type="ORF">BSL78_14203</name>
</gene>
<accession>A0A2G8KLN6</accession>
<sequence length="652" mass="73258">MKMMTLKELEETVDEVEENLRQQDDGRQGNFRNFHSTQSITGRQSLLTHEHVQYLSASDALSAYIDSFEDAHPLQTSLYQRSVEGLLLPKSVLSRTVNRSLETGKGNTKEELHLYHMRQIIDDSFNEILQKDEKRHDAEDSLAKSEILARAAVSSDVSSLPDPSSIIGAADLTPLLKSTPLTQKPSGKVPLNHSPQETTDQNEQKIQMLSSYSPREKRISRNGAKYNLYPFKKNTVSDPVKLGSSISSQRGVMAARTETALNLNSSLVSGGRPPPSWVDDLDNSNLTGTSVKKIGSLNMHEGFNHIDSRRKTEHLGDTGSVSSYGIDEMTVIRDAEKIIEARKRDRMRKQAERMQMKRRWLDDRRNESMVVKLPMCRRSRHKRTESVTTEDLLRASPYGLETQQKSVNLDNHKLKDTQHSPGDLFSSRERTLKQKSWSPWKQTSLELNSARNALSRGQISPRSGYRNASQSTRLRHPFDFSKRNSRKYSEIPATTSPTGTESLLHASPLGRRDSNYTRNDVTGSSSPNSNRHGNRFLNNSYSDGGVTIGSIGETSRVDAVVQRANRLMDCNQGGADILLPDRKVITEKSQSSSSSPDSIINRYLGDCLQTSKEMSDNVRPLESLKQILYTLQDLEETQEGLKTQTDEGTHPE</sequence>
<feature type="compositionally biased region" description="Polar residues" evidence="1">
    <location>
        <begin position="193"/>
        <end position="203"/>
    </location>
</feature>
<comment type="caution">
    <text evidence="2">The sequence shown here is derived from an EMBL/GenBank/DDBJ whole genome shotgun (WGS) entry which is preliminary data.</text>
</comment>
<evidence type="ECO:0000256" key="1">
    <source>
        <dbReference type="SAM" id="MobiDB-lite"/>
    </source>
</evidence>
<feature type="compositionally biased region" description="Polar residues" evidence="1">
    <location>
        <begin position="492"/>
        <end position="501"/>
    </location>
</feature>
<feature type="region of interest" description="Disordered" evidence="1">
    <location>
        <begin position="377"/>
        <end position="538"/>
    </location>
</feature>
<reference evidence="2 3" key="1">
    <citation type="journal article" date="2017" name="PLoS Biol.">
        <title>The sea cucumber genome provides insights into morphological evolution and visceral regeneration.</title>
        <authorList>
            <person name="Zhang X."/>
            <person name="Sun L."/>
            <person name="Yuan J."/>
            <person name="Sun Y."/>
            <person name="Gao Y."/>
            <person name="Zhang L."/>
            <person name="Li S."/>
            <person name="Dai H."/>
            <person name="Hamel J.F."/>
            <person name="Liu C."/>
            <person name="Yu Y."/>
            <person name="Liu S."/>
            <person name="Lin W."/>
            <person name="Guo K."/>
            <person name="Jin S."/>
            <person name="Xu P."/>
            <person name="Storey K.B."/>
            <person name="Huan P."/>
            <person name="Zhang T."/>
            <person name="Zhou Y."/>
            <person name="Zhang J."/>
            <person name="Lin C."/>
            <person name="Li X."/>
            <person name="Xing L."/>
            <person name="Huo D."/>
            <person name="Sun M."/>
            <person name="Wang L."/>
            <person name="Mercier A."/>
            <person name="Li F."/>
            <person name="Yang H."/>
            <person name="Xiang J."/>
        </authorList>
    </citation>
    <scope>NUCLEOTIDE SEQUENCE [LARGE SCALE GENOMIC DNA]</scope>
    <source>
        <strain evidence="2">Shaxun</strain>
        <tissue evidence="2">Muscle</tissue>
    </source>
</reference>
<evidence type="ECO:0000313" key="3">
    <source>
        <dbReference type="Proteomes" id="UP000230750"/>
    </source>
</evidence>
<proteinExistence type="predicted"/>
<dbReference type="OrthoDB" id="9934714at2759"/>
<keyword evidence="3" id="KW-1185">Reference proteome</keyword>
<evidence type="ECO:0000313" key="2">
    <source>
        <dbReference type="EMBL" id="PIK48934.1"/>
    </source>
</evidence>
<dbReference type="EMBL" id="MRZV01000492">
    <property type="protein sequence ID" value="PIK48934.1"/>
    <property type="molecule type" value="Genomic_DNA"/>
</dbReference>
<feature type="region of interest" description="Disordered" evidence="1">
    <location>
        <begin position="179"/>
        <end position="203"/>
    </location>
</feature>
<feature type="compositionally biased region" description="Polar residues" evidence="1">
    <location>
        <begin position="516"/>
        <end position="538"/>
    </location>
</feature>
<dbReference type="Proteomes" id="UP000230750">
    <property type="component" value="Unassembled WGS sequence"/>
</dbReference>
<protein>
    <submittedName>
        <fullName evidence="2">Uncharacterized protein</fullName>
    </submittedName>
</protein>
<feature type="compositionally biased region" description="Polar residues" evidence="1">
    <location>
        <begin position="434"/>
        <end position="472"/>
    </location>
</feature>
<organism evidence="2 3">
    <name type="scientific">Stichopus japonicus</name>
    <name type="common">Sea cucumber</name>
    <dbReference type="NCBI Taxonomy" id="307972"/>
    <lineage>
        <taxon>Eukaryota</taxon>
        <taxon>Metazoa</taxon>
        <taxon>Echinodermata</taxon>
        <taxon>Eleutherozoa</taxon>
        <taxon>Echinozoa</taxon>
        <taxon>Holothuroidea</taxon>
        <taxon>Aspidochirotacea</taxon>
        <taxon>Aspidochirotida</taxon>
        <taxon>Stichopodidae</taxon>
        <taxon>Apostichopus</taxon>
    </lineage>
</organism>
<dbReference type="AlphaFoldDB" id="A0A2G8KLN6"/>
<feature type="non-terminal residue" evidence="2">
    <location>
        <position position="652"/>
    </location>
</feature>